<dbReference type="EMBL" id="FNNG01000002">
    <property type="protein sequence ID" value="SDW33498.1"/>
    <property type="molecule type" value="Genomic_DNA"/>
</dbReference>
<keyword evidence="1" id="KW-0378">Hydrolase</keyword>
<reference evidence="4 5" key="1">
    <citation type="submission" date="2016-10" db="EMBL/GenBank/DDBJ databases">
        <authorList>
            <person name="de Groot N.N."/>
        </authorList>
    </citation>
    <scope>NUCLEOTIDE SEQUENCE [LARGE SCALE GENOMIC DNA]</scope>
    <source>
        <strain evidence="4 5">DSM 23310</strain>
    </source>
</reference>
<dbReference type="EC" id="3.4.23.-" evidence="1"/>
<dbReference type="OrthoDB" id="2690199at2"/>
<keyword evidence="1" id="KW-1003">Cell membrane</keyword>
<keyword evidence="1 3" id="KW-0472">Membrane</keyword>
<evidence type="ECO:0000256" key="3">
    <source>
        <dbReference type="SAM" id="Phobius"/>
    </source>
</evidence>
<proteinExistence type="inferred from homology"/>
<dbReference type="InterPro" id="IPR005081">
    <property type="entry name" value="SpoIIGA"/>
</dbReference>
<organism evidence="4 5">
    <name type="scientific">Tepidimicrobium xylanilyticum</name>
    <dbReference type="NCBI Taxonomy" id="1123352"/>
    <lineage>
        <taxon>Bacteria</taxon>
        <taxon>Bacillati</taxon>
        <taxon>Bacillota</taxon>
        <taxon>Tissierellia</taxon>
        <taxon>Tissierellales</taxon>
        <taxon>Tepidimicrobiaceae</taxon>
        <taxon>Tepidimicrobium</taxon>
    </lineage>
</organism>
<dbReference type="PIRSF" id="PIRSF018571">
    <property type="entry name" value="SpoIIGA"/>
    <property type="match status" value="1"/>
</dbReference>
<comment type="similarity">
    <text evidence="1">Belongs to the peptidase U4 family.</text>
</comment>
<keyword evidence="1" id="KW-0064">Aspartyl protease</keyword>
<dbReference type="GO" id="GO:0030436">
    <property type="term" value="P:asexual sporulation"/>
    <property type="evidence" value="ECO:0007669"/>
    <property type="project" value="InterPro"/>
</dbReference>
<sequence>MYVYVEYLIIENIIINFIILYVTDMITRTKTSKLRLLIASLLGSIYTLIVFFPNLQFMGRFLIKFSVSILMIIVAYNPDRFREFLKQLSTFYLISFAFAGTIIGIFYILKSKVSLSNFTFKDHNELFKFLILGIGLAIILIRSILKNHFIKINKDNCLTKISINLNNKKVHLTALVDTGNSLKEPITQKPVIIAEYNALKEILPDLVKKIYSENKELDLNYVANIMEKLGDQVKLRLIPFKSLGNDNGILIGFVPDSINIYLDDRAREMTDDIVVAIYNNKLSVDERYNGLLHPELLG</sequence>
<dbReference type="NCBIfam" id="TIGR02854">
    <property type="entry name" value="spore_II_GA"/>
    <property type="match status" value="1"/>
</dbReference>
<dbReference type="Proteomes" id="UP000198828">
    <property type="component" value="Unassembled WGS sequence"/>
</dbReference>
<accession>A0A1H2SPI6</accession>
<dbReference type="GO" id="GO:0030435">
    <property type="term" value="P:sporulation resulting in formation of a cellular spore"/>
    <property type="evidence" value="ECO:0007669"/>
    <property type="project" value="UniProtKB-KW"/>
</dbReference>
<keyword evidence="3" id="KW-1133">Transmembrane helix</keyword>
<feature type="active site" evidence="2">
    <location>
        <position position="177"/>
    </location>
</feature>
<dbReference type="GO" id="GO:0004190">
    <property type="term" value="F:aspartic-type endopeptidase activity"/>
    <property type="evidence" value="ECO:0007669"/>
    <property type="project" value="UniProtKB-KW"/>
</dbReference>
<dbReference type="AlphaFoldDB" id="A0A1H2SPI6"/>
<dbReference type="GO" id="GO:0005886">
    <property type="term" value="C:plasma membrane"/>
    <property type="evidence" value="ECO:0007669"/>
    <property type="project" value="UniProtKB-SubCell"/>
</dbReference>
<comment type="subcellular location">
    <subcellularLocation>
        <location evidence="1">Cell membrane</location>
    </subcellularLocation>
</comment>
<feature type="transmembrane region" description="Helical" evidence="3">
    <location>
        <begin position="90"/>
        <end position="109"/>
    </location>
</feature>
<name>A0A1H2SPI6_9FIRM</name>
<dbReference type="RefSeq" id="WP_159428591.1">
    <property type="nucleotide sequence ID" value="NZ_BSYN01000002.1"/>
</dbReference>
<dbReference type="Pfam" id="PF03419">
    <property type="entry name" value="Peptidase_U4"/>
    <property type="match status" value="1"/>
</dbReference>
<feature type="transmembrane region" description="Helical" evidence="3">
    <location>
        <begin position="34"/>
        <end position="55"/>
    </location>
</feature>
<evidence type="ECO:0000313" key="4">
    <source>
        <dbReference type="EMBL" id="SDW33498.1"/>
    </source>
</evidence>
<protein>
    <recommendedName>
        <fullName evidence="1">Sporulation sigma-E factor-processing peptidase</fullName>
        <ecNumber evidence="1">3.4.23.-</ecNumber>
    </recommendedName>
    <alternativeName>
        <fullName evidence="1">Membrane-associated aspartic protease</fullName>
    </alternativeName>
    <alternativeName>
        <fullName evidence="1">Stage II sporulation protein GA</fullName>
    </alternativeName>
</protein>
<evidence type="ECO:0000256" key="2">
    <source>
        <dbReference type="PIRSR" id="PIRSR018571-1"/>
    </source>
</evidence>
<feature type="transmembrane region" description="Helical" evidence="3">
    <location>
        <begin position="6"/>
        <end position="22"/>
    </location>
</feature>
<gene>
    <name evidence="4" type="ORF">SAMN05660923_00506</name>
</gene>
<keyword evidence="5" id="KW-1185">Reference proteome</keyword>
<keyword evidence="3" id="KW-0812">Transmembrane</keyword>
<evidence type="ECO:0000256" key="1">
    <source>
        <dbReference type="PIRNR" id="PIRNR018571"/>
    </source>
</evidence>
<evidence type="ECO:0000313" key="5">
    <source>
        <dbReference type="Proteomes" id="UP000198828"/>
    </source>
</evidence>
<comment type="function">
    <text evidence="1">Probable aspartic protease that is responsible for the proteolytic cleavage of the RNA polymerase sigma E factor (SigE/spoIIGB) to yield the active peptide in the mother cell during sporulation. Responds to a signal from the forespore that is triggered by the extracellular signal protein SpoIIR.</text>
</comment>
<dbReference type="GO" id="GO:0006508">
    <property type="term" value="P:proteolysis"/>
    <property type="evidence" value="ECO:0007669"/>
    <property type="project" value="UniProtKB-KW"/>
</dbReference>
<keyword evidence="1" id="KW-0645">Protease</keyword>
<keyword evidence="1" id="KW-0749">Sporulation</keyword>
<feature type="transmembrane region" description="Helical" evidence="3">
    <location>
        <begin position="61"/>
        <end position="78"/>
    </location>
</feature>
<feature type="transmembrane region" description="Helical" evidence="3">
    <location>
        <begin position="129"/>
        <end position="145"/>
    </location>
</feature>